<dbReference type="EMBL" id="VZPQ01000020">
    <property type="protein sequence ID" value="KAB0563951.1"/>
    <property type="molecule type" value="Genomic_DNA"/>
</dbReference>
<reference evidence="4 5" key="1">
    <citation type="submission" date="2016-10" db="EMBL/GenBank/DDBJ databases">
        <authorList>
            <person name="de Groot N.N."/>
        </authorList>
    </citation>
    <scope>NUCLEOTIDE SEQUENCE [LARGE SCALE GENOMIC DNA]</scope>
    <source>
        <strain evidence="4 5">BS3265</strain>
    </source>
</reference>
<evidence type="ECO:0000313" key="2">
    <source>
        <dbReference type="EMBL" id="KAB0563951.1"/>
    </source>
</evidence>
<dbReference type="AlphaFoldDB" id="A0A1H5PEQ7"/>
<evidence type="ECO:0000313" key="4">
    <source>
        <dbReference type="EMBL" id="SEF11507.1"/>
    </source>
</evidence>
<sequence length="253" mass="28323">MSGADPQVDGPSAFGRMSPAANPYASSDDHMLATALKNEFSMLDTFKKDGKLSQRALQQIAGEAPNQSAVAERIILLAREILNRPRLNEAIVANGGFITTDSLSKAADSRVGNTHPDRHSADPFHSKTDAEVVRAFRVMFDELRDTAEDYSFFFEKHRYVKTDKLLEMSQDPDETDKKGDVVRDAATGFPKKRYSEQQVYLARNLVERSGLLASLESSKANGTRFFGSHNTEGWLKNYSIDRWLENDRKEKGN</sequence>
<feature type="region of interest" description="Disordered" evidence="1">
    <location>
        <begin position="1"/>
        <end position="21"/>
    </location>
</feature>
<keyword evidence="6" id="KW-1185">Reference proteome</keyword>
<organism evidence="4 5">
    <name type="scientific">Pseudomonas palleroniana</name>
    <dbReference type="NCBI Taxonomy" id="191390"/>
    <lineage>
        <taxon>Bacteria</taxon>
        <taxon>Pseudomonadati</taxon>
        <taxon>Pseudomonadota</taxon>
        <taxon>Gammaproteobacteria</taxon>
        <taxon>Pseudomonadales</taxon>
        <taxon>Pseudomonadaceae</taxon>
        <taxon>Pseudomonas</taxon>
    </lineage>
</organism>
<evidence type="ECO:0000313" key="5">
    <source>
        <dbReference type="Proteomes" id="UP000199129"/>
    </source>
</evidence>
<dbReference type="Proteomes" id="UP000199129">
    <property type="component" value="Unassembled WGS sequence"/>
</dbReference>
<dbReference type="Proteomes" id="UP000240476">
    <property type="component" value="Unassembled WGS sequence"/>
</dbReference>
<reference evidence="3 6" key="2">
    <citation type="submission" date="2018-03" db="EMBL/GenBank/DDBJ databases">
        <title>Draft genome sequence of the type strain of Pseudomonas palleroniana LMG 23076, isolated from rice in Cameroon.</title>
        <authorList>
            <person name="Tambong J.T."/>
        </authorList>
    </citation>
    <scope>NUCLEOTIDE SEQUENCE [LARGE SCALE GENOMIC DNA]</scope>
    <source>
        <strain evidence="3 6">LMG 23076</strain>
    </source>
</reference>
<evidence type="ECO:0000313" key="7">
    <source>
        <dbReference type="Proteomes" id="UP000423257"/>
    </source>
</evidence>
<dbReference type="EMBL" id="PYWX01000046">
    <property type="protein sequence ID" value="PTC25737.1"/>
    <property type="molecule type" value="Genomic_DNA"/>
</dbReference>
<evidence type="ECO:0000313" key="6">
    <source>
        <dbReference type="Proteomes" id="UP000240476"/>
    </source>
</evidence>
<dbReference type="Proteomes" id="UP000423257">
    <property type="component" value="Unassembled WGS sequence"/>
</dbReference>
<evidence type="ECO:0000256" key="1">
    <source>
        <dbReference type="SAM" id="MobiDB-lite"/>
    </source>
</evidence>
<name>A0A1H5PEQ7_9PSED</name>
<reference evidence="2 7" key="3">
    <citation type="submission" date="2019-09" db="EMBL/GenBank/DDBJ databases">
        <title>Draft genome sequences of 48 bacterial type strains from the CCUG.</title>
        <authorList>
            <person name="Tunovic T."/>
            <person name="Pineiro-Iglesias B."/>
            <person name="Unosson C."/>
            <person name="Inganas E."/>
            <person name="Ohlen M."/>
            <person name="Cardew S."/>
            <person name="Jensie-Markopoulos S."/>
            <person name="Salva-Serra F."/>
            <person name="Jaen-Luchoro D."/>
            <person name="Karlsson R."/>
            <person name="Svensson-Stadler L."/>
            <person name="Chun J."/>
            <person name="Moore E."/>
        </authorList>
    </citation>
    <scope>NUCLEOTIDE SEQUENCE [LARGE SCALE GENOMIC DNA]</scope>
    <source>
        <strain evidence="2 7">CCUG 51524</strain>
    </source>
</reference>
<evidence type="ECO:0000313" key="3">
    <source>
        <dbReference type="EMBL" id="PTC25737.1"/>
    </source>
</evidence>
<evidence type="ECO:0008006" key="8">
    <source>
        <dbReference type="Google" id="ProtNLM"/>
    </source>
</evidence>
<accession>A0A1H5PEQ7</accession>
<proteinExistence type="predicted"/>
<gene>
    <name evidence="3" type="ORF">C9383_15340</name>
    <name evidence="2" type="ORF">F7R03_24560</name>
    <name evidence="4" type="ORF">SAMN04490198_5645</name>
</gene>
<protein>
    <recommendedName>
        <fullName evidence="8">Type III secretion effector protein</fullName>
    </recommendedName>
</protein>
<dbReference type="EMBL" id="FNUA01000002">
    <property type="protein sequence ID" value="SEF11507.1"/>
    <property type="molecule type" value="Genomic_DNA"/>
</dbReference>